<evidence type="ECO:0000256" key="5">
    <source>
        <dbReference type="ARBA" id="ARBA00021589"/>
    </source>
</evidence>
<feature type="domain" description="DNA-directed DNA polymerase family B multifunctional" evidence="23">
    <location>
        <begin position="758"/>
        <end position="911"/>
    </location>
</feature>
<evidence type="ECO:0000313" key="25">
    <source>
        <dbReference type="EMBL" id="TQE02562.1"/>
    </source>
</evidence>
<dbReference type="InterPro" id="IPR006172">
    <property type="entry name" value="DNA-dir_DNA_pol_B"/>
</dbReference>
<keyword evidence="6" id="KW-0004">4Fe-4S</keyword>
<dbReference type="Gene3D" id="1.10.287.690">
    <property type="entry name" value="Helix hairpin bin"/>
    <property type="match status" value="1"/>
</dbReference>
<dbReference type="GO" id="GO:0051539">
    <property type="term" value="F:4 iron, 4 sulfur cluster binding"/>
    <property type="evidence" value="ECO:0007669"/>
    <property type="project" value="UniProtKB-KW"/>
</dbReference>
<evidence type="ECO:0000256" key="12">
    <source>
        <dbReference type="ARBA" id="ARBA00022771"/>
    </source>
</evidence>
<evidence type="ECO:0000313" key="26">
    <source>
        <dbReference type="Proteomes" id="UP000315295"/>
    </source>
</evidence>
<dbReference type="EMBL" id="VIEB01000173">
    <property type="protein sequence ID" value="TQE02562.1"/>
    <property type="molecule type" value="Genomic_DNA"/>
</dbReference>
<dbReference type="SUPFAM" id="SSF53098">
    <property type="entry name" value="Ribonuclease H-like"/>
    <property type="match status" value="1"/>
</dbReference>
<organism evidence="25 26">
    <name type="scientific">Malus baccata</name>
    <name type="common">Siberian crab apple</name>
    <name type="synonym">Pyrus baccata</name>
    <dbReference type="NCBI Taxonomy" id="106549"/>
    <lineage>
        <taxon>Eukaryota</taxon>
        <taxon>Viridiplantae</taxon>
        <taxon>Streptophyta</taxon>
        <taxon>Embryophyta</taxon>
        <taxon>Tracheophyta</taxon>
        <taxon>Spermatophyta</taxon>
        <taxon>Magnoliopsida</taxon>
        <taxon>eudicotyledons</taxon>
        <taxon>Gunneridae</taxon>
        <taxon>Pentapetalae</taxon>
        <taxon>rosids</taxon>
        <taxon>fabids</taxon>
        <taxon>Rosales</taxon>
        <taxon>Rosaceae</taxon>
        <taxon>Amygdaloideae</taxon>
        <taxon>Maleae</taxon>
        <taxon>Malus</taxon>
    </lineage>
</organism>
<comment type="subunit">
    <text evidence="21">Forms DNA polymerase zeta with REV7.</text>
</comment>
<evidence type="ECO:0000256" key="6">
    <source>
        <dbReference type="ARBA" id="ARBA00022485"/>
    </source>
</evidence>
<dbReference type="GO" id="GO:0003887">
    <property type="term" value="F:DNA-directed DNA polymerase activity"/>
    <property type="evidence" value="ECO:0007669"/>
    <property type="project" value="UniProtKB-KW"/>
</dbReference>
<dbReference type="PANTHER" id="PTHR45812:SF1">
    <property type="entry name" value="DNA POLYMERASE ZETA CATALYTIC SUBUNIT"/>
    <property type="match status" value="1"/>
</dbReference>
<reference evidence="25 26" key="1">
    <citation type="journal article" date="2019" name="G3 (Bethesda)">
        <title>Sequencing of a Wild Apple (Malus baccata) Genome Unravels the Differences Between Cultivated and Wild Apple Species Regarding Disease Resistance and Cold Tolerance.</title>
        <authorList>
            <person name="Chen X."/>
        </authorList>
    </citation>
    <scope>NUCLEOTIDE SEQUENCE [LARGE SCALE GENOMIC DNA]</scope>
    <source>
        <strain evidence="26">cv. Shandingzi</strain>
        <tissue evidence="25">Leaves</tissue>
    </source>
</reference>
<keyword evidence="15" id="KW-0408">Iron</keyword>
<feature type="region of interest" description="Disordered" evidence="22">
    <location>
        <begin position="181"/>
        <end position="200"/>
    </location>
</feature>
<dbReference type="InterPro" id="IPR025687">
    <property type="entry name" value="Znf-C4pol"/>
</dbReference>
<dbReference type="InterPro" id="IPR030559">
    <property type="entry name" value="PolZ_Rev3"/>
</dbReference>
<evidence type="ECO:0000259" key="23">
    <source>
        <dbReference type="Pfam" id="PF00136"/>
    </source>
</evidence>
<evidence type="ECO:0000256" key="1">
    <source>
        <dbReference type="ARBA" id="ARBA00001966"/>
    </source>
</evidence>
<dbReference type="InterPro" id="IPR006134">
    <property type="entry name" value="DNA-dir_DNA_pol_B_multi_dom"/>
</dbReference>
<dbReference type="FunFam" id="1.10.287.690:FF:000002">
    <property type="entry name" value="DNA polymerase zeta"/>
    <property type="match status" value="1"/>
</dbReference>
<sequence length="1055" mass="118167">MGANATTVSAVLNNERSGVQKLGRTSVSSELRHSPPEFICPDDECLLEIIADQPMFSIQGRATDDYFPFFVGDFPDETEIQNKCVRSESSSHEESVMGVPTHYQTDGSYLYLLTPATSPPSAEMVNRWLSSDEKDDVPPTLPQGPQENHENHEERNHFCTDRMGIGQREGDAVKVQLNSECAQDNSQISGPDGRSKPTPLKSNWIQGPCKCWRRPTANIVKHRGIQSSSLILSKQIAVQEESRGDLRPDPRFDVIDFISLAIQNDSDPIVEVHVLLLSKAEGSQRSLDGISGCKVLFFYEEKASHLGIGLLNKISRAPSESKMEAEDLEILEKAIQDKIIPEAVIANSVVREDPVIEDEWGRTHASGVHVCGRIILNIWRLICGEVKLNMYTVEAVALAVLRRKVPYISNKVLAKWFSSGPGQARYRCIEYVNERAKLSLDIMNQLDMINRTSELARVFGIDFFSVLSRGSQYRVESMFLRLAHAQNYVAISPGSKQVLTSYLLLFHFPPKMMPAGGLHFSIVALDSHVAVDDILDHLMTVMIDLMEVASQPAMEYLPLVMEPESGLYADAVVANTLGVSSFSPDPHDLHILKDQILLTPNGVMYVPKKVVLSYLFLFYRFNAIIWSMHYKLIMHSEEGGERNHVIRVRKGVLPRLLDEILSTRIMVKQAMKKLSASQQVLHRIFNATQLALKLISNVYGYTAAGFSGRLPCAEIADIIVQCGRSTLEKAISYINAHDKWKAKVIYGDTDSPEQIEPSFDAKGIETVRRDTCAAVAKTIEQSLRLFFEHRDMYEVKTYLQLQWKRIISGRVSLQDFVFAKEVCLGTCRASSISSLPPAAVVATKAMKTDPRAEPLYTERIPYIVIHGEPGVRLVDMVVDPLNLLAIDSPYRLNDLYCIHKQIIPALQRVFELLGADLNEWFSDMPRPAREAFAVIGRTSKLEREMHQLDAVRHCIFCGQLVQGSAHLCNQCSENKSCATVAVIGRTSKLEREMHQLDAICRHCGGGDWVVESGIKCTSLACSVFYEQRKVRKELQGLASVAAETGFYPKCMVEWF</sequence>
<evidence type="ECO:0000256" key="14">
    <source>
        <dbReference type="ARBA" id="ARBA00022932"/>
    </source>
</evidence>
<dbReference type="Gene3D" id="1.10.132.60">
    <property type="entry name" value="DNA polymerase family B, C-terminal domain"/>
    <property type="match status" value="1"/>
</dbReference>
<comment type="subcellular location">
    <subcellularLocation>
        <location evidence="2">Nucleus</location>
    </subcellularLocation>
</comment>
<evidence type="ECO:0000256" key="8">
    <source>
        <dbReference type="ARBA" id="ARBA00022695"/>
    </source>
</evidence>
<keyword evidence="14" id="KW-0239">DNA-directed DNA polymerase</keyword>
<evidence type="ECO:0000256" key="11">
    <source>
        <dbReference type="ARBA" id="ARBA00022763"/>
    </source>
</evidence>
<dbReference type="GO" id="GO:0003677">
    <property type="term" value="F:DNA binding"/>
    <property type="evidence" value="ECO:0007669"/>
    <property type="project" value="UniProtKB-KW"/>
</dbReference>
<evidence type="ECO:0000256" key="3">
    <source>
        <dbReference type="ARBA" id="ARBA00005755"/>
    </source>
</evidence>
<evidence type="ECO:0000256" key="2">
    <source>
        <dbReference type="ARBA" id="ARBA00004123"/>
    </source>
</evidence>
<evidence type="ECO:0000256" key="20">
    <source>
        <dbReference type="ARBA" id="ARBA00049244"/>
    </source>
</evidence>
<dbReference type="STRING" id="106549.A0A540MUX3"/>
<protein>
    <recommendedName>
        <fullName evidence="5">DNA polymerase zeta catalytic subunit</fullName>
        <ecNumber evidence="4">2.7.7.7</ecNumber>
    </recommendedName>
</protein>
<keyword evidence="18" id="KW-0234">DNA repair</keyword>
<keyword evidence="16" id="KW-0411">Iron-sulfur</keyword>
<dbReference type="GO" id="GO:0000724">
    <property type="term" value="P:double-strand break repair via homologous recombination"/>
    <property type="evidence" value="ECO:0007669"/>
    <property type="project" value="TreeGrafter"/>
</dbReference>
<keyword evidence="9" id="KW-0235">DNA replication</keyword>
<keyword evidence="13" id="KW-0862">Zinc</keyword>
<evidence type="ECO:0000259" key="24">
    <source>
        <dbReference type="Pfam" id="PF14260"/>
    </source>
</evidence>
<dbReference type="GO" id="GO:0008270">
    <property type="term" value="F:zinc ion binding"/>
    <property type="evidence" value="ECO:0007669"/>
    <property type="project" value="UniProtKB-KW"/>
</dbReference>
<proteinExistence type="inferred from homology"/>
<dbReference type="InterPro" id="IPR012337">
    <property type="entry name" value="RNaseH-like_sf"/>
</dbReference>
<comment type="cofactor">
    <cofactor evidence="1">
        <name>[4Fe-4S] cluster</name>
        <dbReference type="ChEBI" id="CHEBI:49883"/>
    </cofactor>
</comment>
<feature type="region of interest" description="Disordered" evidence="22">
    <location>
        <begin position="132"/>
        <end position="154"/>
    </location>
</feature>
<dbReference type="PANTHER" id="PTHR45812">
    <property type="entry name" value="DNA POLYMERASE ZETA CATALYTIC SUBUNIT"/>
    <property type="match status" value="1"/>
</dbReference>
<evidence type="ECO:0000256" key="16">
    <source>
        <dbReference type="ARBA" id="ARBA00023014"/>
    </source>
</evidence>
<keyword evidence="10" id="KW-0479">Metal-binding</keyword>
<evidence type="ECO:0000256" key="4">
    <source>
        <dbReference type="ARBA" id="ARBA00012417"/>
    </source>
</evidence>
<comment type="caution">
    <text evidence="25">The sequence shown here is derived from an EMBL/GenBank/DDBJ whole genome shotgun (WGS) entry which is preliminary data.</text>
</comment>
<evidence type="ECO:0000256" key="22">
    <source>
        <dbReference type="SAM" id="MobiDB-lite"/>
    </source>
</evidence>
<evidence type="ECO:0000256" key="17">
    <source>
        <dbReference type="ARBA" id="ARBA00023125"/>
    </source>
</evidence>
<dbReference type="InterPro" id="IPR043502">
    <property type="entry name" value="DNA/RNA_pol_sf"/>
</dbReference>
<gene>
    <name evidence="25" type="ORF">C1H46_011796</name>
</gene>
<dbReference type="GO" id="GO:0006260">
    <property type="term" value="P:DNA replication"/>
    <property type="evidence" value="ECO:0007669"/>
    <property type="project" value="UniProtKB-KW"/>
</dbReference>
<feature type="domain" description="C4-type zinc-finger of DNA polymerase delta" evidence="24">
    <location>
        <begin position="954"/>
        <end position="1026"/>
    </location>
</feature>
<dbReference type="EC" id="2.7.7.7" evidence="4"/>
<keyword evidence="7" id="KW-0808">Transferase</keyword>
<dbReference type="FunFam" id="1.10.132.60:FF:000007">
    <property type="entry name" value="DNA polymerase"/>
    <property type="match status" value="1"/>
</dbReference>
<dbReference type="GO" id="GO:0016035">
    <property type="term" value="C:zeta DNA polymerase complex"/>
    <property type="evidence" value="ECO:0007669"/>
    <property type="project" value="InterPro"/>
</dbReference>
<feature type="domain" description="DNA-directed DNA polymerase family B multifunctional" evidence="23">
    <location>
        <begin position="646"/>
        <end position="751"/>
    </location>
</feature>
<keyword evidence="17" id="KW-0238">DNA-binding</keyword>
<evidence type="ECO:0000256" key="19">
    <source>
        <dbReference type="ARBA" id="ARBA00023242"/>
    </source>
</evidence>
<comment type="similarity">
    <text evidence="3">Belongs to the DNA polymerase type-B family.</text>
</comment>
<dbReference type="GO" id="GO:0005634">
    <property type="term" value="C:nucleus"/>
    <property type="evidence" value="ECO:0007669"/>
    <property type="project" value="UniProtKB-SubCell"/>
</dbReference>
<evidence type="ECO:0000256" key="9">
    <source>
        <dbReference type="ARBA" id="ARBA00022705"/>
    </source>
</evidence>
<keyword evidence="8" id="KW-0548">Nucleotidyltransferase</keyword>
<keyword evidence="26" id="KW-1185">Reference proteome</keyword>
<dbReference type="SUPFAM" id="SSF56672">
    <property type="entry name" value="DNA/RNA polymerases"/>
    <property type="match status" value="1"/>
</dbReference>
<dbReference type="GO" id="GO:0000166">
    <property type="term" value="F:nucleotide binding"/>
    <property type="evidence" value="ECO:0007669"/>
    <property type="project" value="InterPro"/>
</dbReference>
<dbReference type="InterPro" id="IPR042087">
    <property type="entry name" value="DNA_pol_B_thumb"/>
</dbReference>
<dbReference type="Pfam" id="PF14260">
    <property type="entry name" value="zf-C4pol"/>
    <property type="match status" value="1"/>
</dbReference>
<dbReference type="GO" id="GO:0042276">
    <property type="term" value="P:error-prone translesion synthesis"/>
    <property type="evidence" value="ECO:0007669"/>
    <property type="project" value="TreeGrafter"/>
</dbReference>
<keyword evidence="11" id="KW-0227">DNA damage</keyword>
<dbReference type="Pfam" id="PF00136">
    <property type="entry name" value="DNA_pol_B"/>
    <property type="match status" value="2"/>
</dbReference>
<name>A0A540MUX3_MALBA</name>
<dbReference type="Gene3D" id="3.30.420.10">
    <property type="entry name" value="Ribonuclease H-like superfamily/Ribonuclease H"/>
    <property type="match status" value="1"/>
</dbReference>
<dbReference type="Proteomes" id="UP000315295">
    <property type="component" value="Unassembled WGS sequence"/>
</dbReference>
<keyword evidence="19" id="KW-0539">Nucleus</keyword>
<evidence type="ECO:0000256" key="10">
    <source>
        <dbReference type="ARBA" id="ARBA00022723"/>
    </source>
</evidence>
<keyword evidence="12" id="KW-0863">Zinc-finger</keyword>
<evidence type="ECO:0000256" key="18">
    <source>
        <dbReference type="ARBA" id="ARBA00023204"/>
    </source>
</evidence>
<dbReference type="SMART" id="SM00486">
    <property type="entry name" value="POLBc"/>
    <property type="match status" value="1"/>
</dbReference>
<accession>A0A540MUX3</accession>
<evidence type="ECO:0000256" key="15">
    <source>
        <dbReference type="ARBA" id="ARBA00023004"/>
    </source>
</evidence>
<evidence type="ECO:0000256" key="13">
    <source>
        <dbReference type="ARBA" id="ARBA00022833"/>
    </source>
</evidence>
<dbReference type="InterPro" id="IPR036397">
    <property type="entry name" value="RNaseH_sf"/>
</dbReference>
<evidence type="ECO:0000256" key="21">
    <source>
        <dbReference type="ARBA" id="ARBA00066055"/>
    </source>
</evidence>
<dbReference type="AlphaFoldDB" id="A0A540MUX3"/>
<evidence type="ECO:0000256" key="7">
    <source>
        <dbReference type="ARBA" id="ARBA00022679"/>
    </source>
</evidence>
<comment type="catalytic activity">
    <reaction evidence="20">
        <text>DNA(n) + a 2'-deoxyribonucleoside 5'-triphosphate = DNA(n+1) + diphosphate</text>
        <dbReference type="Rhea" id="RHEA:22508"/>
        <dbReference type="Rhea" id="RHEA-COMP:17339"/>
        <dbReference type="Rhea" id="RHEA-COMP:17340"/>
        <dbReference type="ChEBI" id="CHEBI:33019"/>
        <dbReference type="ChEBI" id="CHEBI:61560"/>
        <dbReference type="ChEBI" id="CHEBI:173112"/>
        <dbReference type="EC" id="2.7.7.7"/>
    </reaction>
</comment>